<proteinExistence type="predicted"/>
<sequence length="67" mass="7790">MPETVLDNAGEEEPRVEVVAISIPFWLTSTRPPTMLIPKKSFEFKLIFRFIFVFLSSCLFLSLFLCF</sequence>
<name>A0ACB1AY39_MELEN</name>
<gene>
    <name evidence="1" type="ORF">MENTE1834_LOCUS44943</name>
</gene>
<dbReference type="EMBL" id="CAVMJV010000144">
    <property type="protein sequence ID" value="CAK5112634.1"/>
    <property type="molecule type" value="Genomic_DNA"/>
</dbReference>
<protein>
    <submittedName>
        <fullName evidence="1">Uncharacterized protein</fullName>
    </submittedName>
</protein>
<evidence type="ECO:0000313" key="2">
    <source>
        <dbReference type="Proteomes" id="UP001497535"/>
    </source>
</evidence>
<reference evidence="1" key="1">
    <citation type="submission" date="2023-11" db="EMBL/GenBank/DDBJ databases">
        <authorList>
            <person name="Poullet M."/>
        </authorList>
    </citation>
    <scope>NUCLEOTIDE SEQUENCE</scope>
    <source>
        <strain evidence="1">E1834</strain>
    </source>
</reference>
<comment type="caution">
    <text evidence="1">The sequence shown here is derived from an EMBL/GenBank/DDBJ whole genome shotgun (WGS) entry which is preliminary data.</text>
</comment>
<accession>A0ACB1AY39</accession>
<evidence type="ECO:0000313" key="1">
    <source>
        <dbReference type="EMBL" id="CAK5112634.1"/>
    </source>
</evidence>
<dbReference type="Proteomes" id="UP001497535">
    <property type="component" value="Unassembled WGS sequence"/>
</dbReference>
<organism evidence="1 2">
    <name type="scientific">Meloidogyne enterolobii</name>
    <name type="common">Root-knot nematode worm</name>
    <name type="synonym">Meloidogyne mayaguensis</name>
    <dbReference type="NCBI Taxonomy" id="390850"/>
    <lineage>
        <taxon>Eukaryota</taxon>
        <taxon>Metazoa</taxon>
        <taxon>Ecdysozoa</taxon>
        <taxon>Nematoda</taxon>
        <taxon>Chromadorea</taxon>
        <taxon>Rhabditida</taxon>
        <taxon>Tylenchina</taxon>
        <taxon>Tylenchomorpha</taxon>
        <taxon>Tylenchoidea</taxon>
        <taxon>Meloidogynidae</taxon>
        <taxon>Meloidogyninae</taxon>
        <taxon>Meloidogyne</taxon>
    </lineage>
</organism>
<keyword evidence="2" id="KW-1185">Reference proteome</keyword>